<gene>
    <name evidence="1" type="ORF">GK108_12465</name>
</gene>
<protein>
    <submittedName>
        <fullName evidence="1">Uncharacterized protein</fullName>
    </submittedName>
</protein>
<sequence>MNHYDGKQVLLVDIWTNPCGHVDLQSSARQEAAQILKEQEELANTG</sequence>
<dbReference type="AlphaFoldDB" id="A0A6L9LB62"/>
<keyword evidence="2" id="KW-1185">Reference proteome</keyword>
<organism evidence="1 2">
    <name type="scientific">Spirosoma terrae</name>
    <dbReference type="NCBI Taxonomy" id="1968276"/>
    <lineage>
        <taxon>Bacteria</taxon>
        <taxon>Pseudomonadati</taxon>
        <taxon>Bacteroidota</taxon>
        <taxon>Cytophagia</taxon>
        <taxon>Cytophagales</taxon>
        <taxon>Cytophagaceae</taxon>
        <taxon>Spirosoma</taxon>
    </lineage>
</organism>
<dbReference type="Proteomes" id="UP000474175">
    <property type="component" value="Unassembled WGS sequence"/>
</dbReference>
<comment type="caution">
    <text evidence="1">The sequence shown here is derived from an EMBL/GenBank/DDBJ whole genome shotgun (WGS) entry which is preliminary data.</text>
</comment>
<accession>A0A6L9LB62</accession>
<proteinExistence type="predicted"/>
<evidence type="ECO:0000313" key="1">
    <source>
        <dbReference type="EMBL" id="NDU95688.1"/>
    </source>
</evidence>
<evidence type="ECO:0000313" key="2">
    <source>
        <dbReference type="Proteomes" id="UP000474175"/>
    </source>
</evidence>
<dbReference type="EMBL" id="JAAFZH010000004">
    <property type="protein sequence ID" value="NDU95688.1"/>
    <property type="molecule type" value="Genomic_DNA"/>
</dbReference>
<name>A0A6L9LB62_9BACT</name>
<reference evidence="1 2" key="1">
    <citation type="submission" date="2020-02" db="EMBL/GenBank/DDBJ databases">
        <title>Draft genome sequence of two Spirosoma agri KCTC 52727 and Spirosoma terrae KCTC 52035.</title>
        <authorList>
            <person name="Rojas J."/>
            <person name="Ambika Manirajan B."/>
            <person name="Suarez C."/>
            <person name="Ratering S."/>
            <person name="Schnell S."/>
        </authorList>
    </citation>
    <scope>NUCLEOTIDE SEQUENCE [LARGE SCALE GENOMIC DNA]</scope>
    <source>
        <strain evidence="1 2">KCTC 52035</strain>
    </source>
</reference>
<dbReference type="RefSeq" id="WP_163948197.1">
    <property type="nucleotide sequence ID" value="NZ_JAAFZH010000004.1"/>
</dbReference>